<dbReference type="InterPro" id="IPR012910">
    <property type="entry name" value="Plug_dom"/>
</dbReference>
<evidence type="ECO:0000256" key="5">
    <source>
        <dbReference type="ARBA" id="ARBA00023136"/>
    </source>
</evidence>
<dbReference type="GO" id="GO:0009279">
    <property type="term" value="C:cell outer membrane"/>
    <property type="evidence" value="ECO:0007669"/>
    <property type="project" value="UniProtKB-SubCell"/>
</dbReference>
<keyword evidence="2" id="KW-0813">Transport</keyword>
<reference evidence="11" key="1">
    <citation type="submission" date="2016-11" db="EMBL/GenBank/DDBJ databases">
        <authorList>
            <person name="Varghese N."/>
            <person name="Submissions S."/>
        </authorList>
    </citation>
    <scope>NUCLEOTIDE SEQUENCE [LARGE SCALE GENOMIC DNA]</scope>
    <source>
        <strain evidence="11">CGMCC 1.8995</strain>
    </source>
</reference>
<dbReference type="STRING" id="634436.SAMN05216361_4302"/>
<dbReference type="InterPro" id="IPR011662">
    <property type="entry name" value="Secretin/TonB_short_N"/>
</dbReference>
<feature type="chain" id="PRO_5013064788" evidence="8">
    <location>
        <begin position="25"/>
        <end position="976"/>
    </location>
</feature>
<accession>A0A1M5RZT6</accession>
<keyword evidence="3" id="KW-0406">Ion transport</keyword>
<evidence type="ECO:0000313" key="10">
    <source>
        <dbReference type="EMBL" id="SHH31704.1"/>
    </source>
</evidence>
<dbReference type="SUPFAM" id="SSF56935">
    <property type="entry name" value="Porins"/>
    <property type="match status" value="1"/>
</dbReference>
<evidence type="ECO:0000259" key="9">
    <source>
        <dbReference type="SMART" id="SM00965"/>
    </source>
</evidence>
<dbReference type="InterPro" id="IPR036942">
    <property type="entry name" value="Beta-barrel_TonB_sf"/>
</dbReference>
<evidence type="ECO:0000313" key="11">
    <source>
        <dbReference type="Proteomes" id="UP000184520"/>
    </source>
</evidence>
<evidence type="ECO:0000256" key="2">
    <source>
        <dbReference type="ARBA" id="ARBA00022448"/>
    </source>
</evidence>
<organism evidence="10 11">
    <name type="scientific">Marisediminitalea aggregata</name>
    <dbReference type="NCBI Taxonomy" id="634436"/>
    <lineage>
        <taxon>Bacteria</taxon>
        <taxon>Pseudomonadati</taxon>
        <taxon>Pseudomonadota</taxon>
        <taxon>Gammaproteobacteria</taxon>
        <taxon>Alteromonadales</taxon>
        <taxon>Alteromonadaceae</taxon>
        <taxon>Marisediminitalea</taxon>
    </lineage>
</organism>
<dbReference type="EMBL" id="FQWD01000008">
    <property type="protein sequence ID" value="SHH31704.1"/>
    <property type="molecule type" value="Genomic_DNA"/>
</dbReference>
<dbReference type="InterPro" id="IPR010104">
    <property type="entry name" value="TonB_rcpt_bac"/>
</dbReference>
<dbReference type="Pfam" id="PF07715">
    <property type="entry name" value="Plug"/>
    <property type="match status" value="1"/>
</dbReference>
<dbReference type="Gene3D" id="3.55.50.30">
    <property type="match status" value="1"/>
</dbReference>
<feature type="signal peptide" evidence="8">
    <location>
        <begin position="1"/>
        <end position="24"/>
    </location>
</feature>
<dbReference type="NCBIfam" id="TIGR01782">
    <property type="entry name" value="TonB-Xanth-Caul"/>
    <property type="match status" value="1"/>
</dbReference>
<dbReference type="Proteomes" id="UP000184520">
    <property type="component" value="Unassembled WGS sequence"/>
</dbReference>
<keyword evidence="8" id="KW-0732">Signal</keyword>
<dbReference type="SMART" id="SM00965">
    <property type="entry name" value="STN"/>
    <property type="match status" value="1"/>
</dbReference>
<name>A0A1M5RZT6_9ALTE</name>
<keyword evidence="6" id="KW-0998">Cell outer membrane</keyword>
<dbReference type="PANTHER" id="PTHR40980:SF4">
    <property type="entry name" value="TONB-DEPENDENT RECEPTOR-LIKE BETA-BARREL DOMAIN-CONTAINING PROTEIN"/>
    <property type="match status" value="1"/>
</dbReference>
<evidence type="ECO:0000256" key="4">
    <source>
        <dbReference type="ARBA" id="ARBA00023004"/>
    </source>
</evidence>
<comment type="similarity">
    <text evidence="7">Belongs to the TonB-dependent receptor family.</text>
</comment>
<gene>
    <name evidence="10" type="ORF">SAMN05216361_4302</name>
</gene>
<evidence type="ECO:0000256" key="7">
    <source>
        <dbReference type="RuleBase" id="RU003357"/>
    </source>
</evidence>
<feature type="domain" description="Secretin/TonB short N-terminal" evidence="9">
    <location>
        <begin position="57"/>
        <end position="107"/>
    </location>
</feature>
<evidence type="ECO:0000256" key="3">
    <source>
        <dbReference type="ARBA" id="ARBA00022496"/>
    </source>
</evidence>
<evidence type="ECO:0000256" key="6">
    <source>
        <dbReference type="ARBA" id="ARBA00023237"/>
    </source>
</evidence>
<protein>
    <submittedName>
        <fullName evidence="10">TonB-dependent receptor</fullName>
    </submittedName>
</protein>
<dbReference type="Pfam" id="PF00593">
    <property type="entry name" value="TonB_dep_Rec_b-barrel"/>
    <property type="match status" value="1"/>
</dbReference>
<comment type="subcellular location">
    <subcellularLocation>
        <location evidence="1 7">Cell outer membrane</location>
    </subcellularLocation>
</comment>
<proteinExistence type="inferred from homology"/>
<dbReference type="InterPro" id="IPR037066">
    <property type="entry name" value="Plug_dom_sf"/>
</dbReference>
<keyword evidence="4" id="KW-0408">Iron</keyword>
<evidence type="ECO:0000256" key="8">
    <source>
        <dbReference type="SAM" id="SignalP"/>
    </source>
</evidence>
<dbReference type="Gene3D" id="2.170.130.10">
    <property type="entry name" value="TonB-dependent receptor, plug domain"/>
    <property type="match status" value="1"/>
</dbReference>
<dbReference type="AlphaFoldDB" id="A0A1M5RZT6"/>
<sequence>MRAGVNRLFLMVLAAAFFIVAPHANGSSNDKQPVKRIYTRVQSLGESLRELSVRFGQSVMTESAEYNAVTAPALSGEYTLSQALEILLKPTDLQYRITSNGVIVGRVENTVSQTPIEEVSVTGLRASLGASREQKRRNDVISDVIVSSDLASYPDRNLAESMQRIPGMSITREAGEGRQIMLRGLSPDFTLVMLNGMTVLANNDSPMDSRLQKQRDRSFDLNLFATDLFSEIQVLKTYDAELPTGGMAGIVALSTAHPFDHPGLHWNVSAQGGNNQFVNSLSKRISAMVSNTRGHWGALFSVVYGTRDYQEMGANTFRWRQIRPDGADISALSANIAEQWQNGELFVPRGNRYSVWQSDMDRTGIGASIEYKSDFAHVSLDWLYGRLSGERFEYHLYPRGYRSTPVIENETRVVDAVVNEKNELVYADYLNGQVGTESRYQQVATNYNQWVINLTNQWGPTLKGKGVIGWEQARYDMPQSNKAYMQGATDISVDYRGKYSRFANINYKADLTQADFWRMKELDAESYFATTAFFNARYVVSYAEDVSREWKVGVDWVSFNNQTDLFDIQDLLMNDWEKGSLKSTVPIELSRPLNSHPRLSWLTLDTSAVFNAFGLPNNIGALKESDVAMRAEQRAERDEINEHRLGLFSSLTLGSGNWKVNPSLRIEHENIAVSASDTEPELHRYLSRTHWLPALNLRYSISAESMLRLALSRTLGRPQLDDLTTSVRYDEEQNILYGYNEKLRPYSAYNLDIAWEEYASDNNRFAINAFSKFLDDYIVYVNETKPVSELAAYNGSISLPDAGEVTLVSAKNAEQSWLYGIETSAEIDMTWPGNPQNHFGVVGIVSYTRGKVRYYNTDTGELLSVKGLPFLSPWLANLTTYWESYDLSVRLSVTYRDDYVARVDSRTLQDEDETGFEDSMYVDAVVAWHIGDKWEVRFEATNLTNQREIQYSDSAHRPYNTAVSGRDYYVGITYRY</sequence>
<keyword evidence="10" id="KW-0675">Receptor</keyword>
<keyword evidence="7" id="KW-0798">TonB box</keyword>
<evidence type="ECO:0000256" key="1">
    <source>
        <dbReference type="ARBA" id="ARBA00004442"/>
    </source>
</evidence>
<keyword evidence="11" id="KW-1185">Reference proteome</keyword>
<dbReference type="InterPro" id="IPR000531">
    <property type="entry name" value="Beta-barrel_TonB"/>
</dbReference>
<keyword evidence="5 7" id="KW-0472">Membrane</keyword>
<dbReference type="Gene3D" id="2.40.170.20">
    <property type="entry name" value="TonB-dependent receptor, beta-barrel domain"/>
    <property type="match status" value="1"/>
</dbReference>
<dbReference type="GO" id="GO:0006826">
    <property type="term" value="P:iron ion transport"/>
    <property type="evidence" value="ECO:0007669"/>
    <property type="project" value="UniProtKB-KW"/>
</dbReference>
<keyword evidence="3" id="KW-0410">Iron transport</keyword>
<dbReference type="Pfam" id="PF07660">
    <property type="entry name" value="STN"/>
    <property type="match status" value="1"/>
</dbReference>
<dbReference type="PANTHER" id="PTHR40980">
    <property type="entry name" value="PLUG DOMAIN-CONTAINING PROTEIN"/>
    <property type="match status" value="1"/>
</dbReference>